<dbReference type="Gene3D" id="2.120.10.30">
    <property type="entry name" value="TolB, C-terminal domain"/>
    <property type="match status" value="1"/>
</dbReference>
<organism evidence="2">
    <name type="scientific">mine drainage metagenome</name>
    <dbReference type="NCBI Taxonomy" id="410659"/>
    <lineage>
        <taxon>unclassified sequences</taxon>
        <taxon>metagenomes</taxon>
        <taxon>ecological metagenomes</taxon>
    </lineage>
</organism>
<name>A0A1J5RJZ4_9ZZZZ</name>
<reference evidence="2" key="1">
    <citation type="submission" date="2016-10" db="EMBL/GenBank/DDBJ databases">
        <title>Sequence of Gallionella enrichment culture.</title>
        <authorList>
            <person name="Poehlein A."/>
            <person name="Muehling M."/>
            <person name="Daniel R."/>
        </authorList>
    </citation>
    <scope>NUCLEOTIDE SEQUENCE</scope>
</reference>
<gene>
    <name evidence="2" type="ORF">GALL_216610</name>
</gene>
<dbReference type="AlphaFoldDB" id="A0A1J5RJZ4"/>
<dbReference type="SUPFAM" id="SSF69304">
    <property type="entry name" value="Tricorn protease N-terminal domain"/>
    <property type="match status" value="1"/>
</dbReference>
<evidence type="ECO:0008006" key="3">
    <source>
        <dbReference type="Google" id="ProtNLM"/>
    </source>
</evidence>
<dbReference type="EMBL" id="MLJW01000150">
    <property type="protein sequence ID" value="OIQ96382.1"/>
    <property type="molecule type" value="Genomic_DNA"/>
</dbReference>
<feature type="region of interest" description="Disordered" evidence="1">
    <location>
        <begin position="565"/>
        <end position="588"/>
    </location>
</feature>
<sequence length="1007" mass="111513">MHTMFRILSALFVLAVLSPAHAAIGPALGPDPERNWQSADTTHFRINYAMPRRAQAERVADIAERVYSRMSRGLQWEPGSRIEIILLDEFDIPNGYSTPLPFNESAIFLTPPNDGELLDNSVWLEMLLTHELTHTFHLDKVRGAPNVLRHIFGRNPLLFPNLWQPDWAIEGIATYNESTPELGKGRLRGPIFEAWMRIEHEQGFKSLAEINSDGRALPTSKQYLYGVYFYDFLARKYGPEAVYNYINNFSNNVVPRVYSNPVEVTGKHMDELWDEFIADLAEQMKRREVPLKTAPRADGNVILPAKFEISSLAPAADGVLAAVDNGRLQPSLVHVDTQGKVSELAKLNPGAYIDTRADGTALIAQPEICRNFNYYYDLYTWSASGGLQRQTTCGRFRRAVWLGDRIAALRMDGGVSTLVILERHGNDWSESRTLYRTPDQVEAIDLAASPDGKRIALGIKQAGSWQVLEFDSAGGAPRVLFNYNAPLHGLRYARDGSALEFIAAKDGIYDLWRYTSDTLLAEPADCGRRCDAVAPAPDGSAAPRRDRTSDTLLAEPADCGRRCDAVAPAPDGSAAPRRDRAPGSPGLTRLSHTYTAVLSHSGIAQDGSVVLGVLAANGTELRRIQTAAPIAQQAIPVSNQTALLQGNTPPTTYKLGEPGNYHAVNSMYPRTWLPSVLLDRGLSAYGASTFGSDALGWHNYTADVMWETSQHEAVGSLSYNYLGEHFFNVSRNLWARQSTGSGSNQTTTLYDRTTGAQWASMLPWMGIQRSVYLGVGAAMQTTDHVQVPGLITRTQDERVGATFLRYDTRNTNWYADGVNRGNLTTLLYESYRPFTSFYDGYISRFDTREYLPVGETVLSGRWTEVRAQGTTEQFQLGGATEYDLTQAPILNQRNLPLRGYIGSEAALRGQNTSMASIEWRVPLSDIDRHTMSPPIGINRLSASAFMDAGSVWDNGNPRSRYYRGVGIELLGEVIVYYRLPLPLRLGIARGLDNPAGTQAYLQLGQSF</sequence>
<accession>A0A1J5RJZ4</accession>
<proteinExistence type="predicted"/>
<dbReference type="Gene3D" id="2.40.160.50">
    <property type="entry name" value="membrane protein fhac: a member of the omp85/tpsb transporter family"/>
    <property type="match status" value="1"/>
</dbReference>
<evidence type="ECO:0000256" key="1">
    <source>
        <dbReference type="SAM" id="MobiDB-lite"/>
    </source>
</evidence>
<protein>
    <recommendedName>
        <fullName evidence="3">Bacterial surface antigen (D15) domain-containing protein</fullName>
    </recommendedName>
</protein>
<evidence type="ECO:0000313" key="2">
    <source>
        <dbReference type="EMBL" id="OIQ96382.1"/>
    </source>
</evidence>
<dbReference type="InterPro" id="IPR011042">
    <property type="entry name" value="6-blade_b-propeller_TolB-like"/>
</dbReference>
<comment type="caution">
    <text evidence="2">The sequence shown here is derived from an EMBL/GenBank/DDBJ whole genome shotgun (WGS) entry which is preliminary data.</text>
</comment>